<reference evidence="1 2" key="1">
    <citation type="journal article" date="2016" name="Mol. Biol. Evol.">
        <title>Comparative Genomics of Early-Diverging Mushroom-Forming Fungi Provides Insights into the Origins of Lignocellulose Decay Capabilities.</title>
        <authorList>
            <person name="Nagy L.G."/>
            <person name="Riley R."/>
            <person name="Tritt A."/>
            <person name="Adam C."/>
            <person name="Daum C."/>
            <person name="Floudas D."/>
            <person name="Sun H."/>
            <person name="Yadav J.S."/>
            <person name="Pangilinan J."/>
            <person name="Larsson K.H."/>
            <person name="Matsuura K."/>
            <person name="Barry K."/>
            <person name="Labutti K."/>
            <person name="Kuo R."/>
            <person name="Ohm R.A."/>
            <person name="Bhattacharya S.S."/>
            <person name="Shirouzu T."/>
            <person name="Yoshinaga Y."/>
            <person name="Martin F.M."/>
            <person name="Grigoriev I.V."/>
            <person name="Hibbett D.S."/>
        </authorList>
    </citation>
    <scope>NUCLEOTIDE SEQUENCE [LARGE SCALE GENOMIC DNA]</scope>
    <source>
        <strain evidence="1 2">HHB9708</strain>
    </source>
</reference>
<keyword evidence="2" id="KW-1185">Reference proteome</keyword>
<accession>A0A164P8X4</accession>
<dbReference type="EMBL" id="KV419436">
    <property type="protein sequence ID" value="KZS88486.1"/>
    <property type="molecule type" value="Genomic_DNA"/>
</dbReference>
<protein>
    <submittedName>
        <fullName evidence="1">Uncharacterized protein</fullName>
    </submittedName>
</protein>
<proteinExistence type="predicted"/>
<evidence type="ECO:0000313" key="2">
    <source>
        <dbReference type="Proteomes" id="UP000076722"/>
    </source>
</evidence>
<dbReference type="OrthoDB" id="3046318at2759"/>
<sequence length="177" mass="20149">MQAGLEGSVAMTSVSTLGLVIDLWLILNNPSIPGLFDEHVCMVPPPFQRLTRPTLLFQMFSIALRSQTVRLQTASQEFLECQWYTLLGHSKNPLIFSQIFLWLPLFNHYTWSGSSSRKAVPLFVLQDPEGLLTEGLITHESINYYRAEILEAAGPVFLVLASRQMWKRAKVWLVWAL</sequence>
<organism evidence="1 2">
    <name type="scientific">Sistotremastrum niveocremeum HHB9708</name>
    <dbReference type="NCBI Taxonomy" id="1314777"/>
    <lineage>
        <taxon>Eukaryota</taxon>
        <taxon>Fungi</taxon>
        <taxon>Dikarya</taxon>
        <taxon>Basidiomycota</taxon>
        <taxon>Agaricomycotina</taxon>
        <taxon>Agaricomycetes</taxon>
        <taxon>Sistotremastrales</taxon>
        <taxon>Sistotremastraceae</taxon>
        <taxon>Sertulicium</taxon>
        <taxon>Sertulicium niveocremeum</taxon>
    </lineage>
</organism>
<name>A0A164P8X4_9AGAM</name>
<dbReference type="AlphaFoldDB" id="A0A164P8X4"/>
<evidence type="ECO:0000313" key="1">
    <source>
        <dbReference type="EMBL" id="KZS88486.1"/>
    </source>
</evidence>
<gene>
    <name evidence="1" type="ORF">SISNIDRAFT_470105</name>
</gene>
<dbReference type="Proteomes" id="UP000076722">
    <property type="component" value="Unassembled WGS sequence"/>
</dbReference>